<sequence length="667" mass="73632">MPLFTLLIFIIPLKPETTHQSPVMPLFRATGDRQETKSQSKKRRYRTKSCSMLDEEGSVLSLTHLCLLSLADNMKDVWAKDYADNYLDQYSFRHIMGPFNLLPGELVEELTLLLCNRKQLSRAALHLLLVPQLRALSLEKCPGLATSALCFHITARCQSLWSLDLSGAQLPSKTLSETLSCLPVLHSLCLAGTPCDGHVIRTIAQRCHFLRHLDVSRCHSLSPAALVPLGGGALLYSTDCPSSGSNSTSKSPTKPADVSPPPLSSLLALDIAFGEEEGDSAAAAAFLLLSLPYLERVAMEGVSQACHLIRQREFSHIYEFSDRKGLPCLEEVWRKRLGIDKCSDKRGGKKDEDEDGLLWKGSASESEEDLNEDEGKRAQDLLQSGDDHFVLRLKDVQGLSCDTLNSVSQLCPDIHSISGNIDNDGLLGVNQGSSLALSLQKWSGQLRSLSLNYQGSVQDLLPALQVSGSSLVFLNLEGVKTSPHTPLQDIIGACPKLRDLIISAEPPNTPQQEEEEEEEDVGVQQDDQDLLRLPNLHSLTLNFSYEHGQMKPVMSWMSLKKVLKGLLSGSSLLEKLSLVSLPCPLNCVVQDVLRTNLYADSANLPLVPLGRLRHINFQRTDVKIETIDSLMQQSKRVKCIDVSHCWKISRKECLNCASKSKAQLIWS</sequence>
<keyword evidence="2" id="KW-0732">Signal</keyword>
<evidence type="ECO:0000256" key="2">
    <source>
        <dbReference type="SAM" id="SignalP"/>
    </source>
</evidence>
<reference evidence="3" key="1">
    <citation type="submission" date="2023-08" db="EMBL/GenBank/DDBJ databases">
        <authorList>
            <person name="Alioto T."/>
            <person name="Alioto T."/>
            <person name="Gomez Garrido J."/>
        </authorList>
    </citation>
    <scope>NUCLEOTIDE SEQUENCE</scope>
</reference>
<organism evidence="3 4">
    <name type="scientific">Xyrichtys novacula</name>
    <name type="common">Pearly razorfish</name>
    <name type="synonym">Hemipteronotus novacula</name>
    <dbReference type="NCBI Taxonomy" id="13765"/>
    <lineage>
        <taxon>Eukaryota</taxon>
        <taxon>Metazoa</taxon>
        <taxon>Chordata</taxon>
        <taxon>Craniata</taxon>
        <taxon>Vertebrata</taxon>
        <taxon>Euteleostomi</taxon>
        <taxon>Actinopterygii</taxon>
        <taxon>Neopterygii</taxon>
        <taxon>Teleostei</taxon>
        <taxon>Neoteleostei</taxon>
        <taxon>Acanthomorphata</taxon>
        <taxon>Eupercaria</taxon>
        <taxon>Labriformes</taxon>
        <taxon>Labridae</taxon>
        <taxon>Xyrichtys</taxon>
    </lineage>
</organism>
<dbReference type="AlphaFoldDB" id="A0AAV1G6F2"/>
<feature type="region of interest" description="Disordered" evidence="1">
    <location>
        <begin position="343"/>
        <end position="375"/>
    </location>
</feature>
<dbReference type="EMBL" id="OY660875">
    <property type="protein sequence ID" value="CAJ1068579.1"/>
    <property type="molecule type" value="Genomic_DNA"/>
</dbReference>
<protein>
    <submittedName>
        <fullName evidence="3">Uncharacterized protein LOC110001674 isoform X1</fullName>
    </submittedName>
</protein>
<dbReference type="SMART" id="SM00367">
    <property type="entry name" value="LRR_CC"/>
    <property type="match status" value="2"/>
</dbReference>
<dbReference type="Gene3D" id="3.80.10.10">
    <property type="entry name" value="Ribonuclease Inhibitor"/>
    <property type="match status" value="2"/>
</dbReference>
<dbReference type="InterPro" id="IPR032675">
    <property type="entry name" value="LRR_dom_sf"/>
</dbReference>
<feature type="chain" id="PRO_5043606364" evidence="2">
    <location>
        <begin position="21"/>
        <end position="667"/>
    </location>
</feature>
<proteinExistence type="predicted"/>
<keyword evidence="4" id="KW-1185">Reference proteome</keyword>
<evidence type="ECO:0000313" key="3">
    <source>
        <dbReference type="EMBL" id="CAJ1068579.1"/>
    </source>
</evidence>
<dbReference type="Proteomes" id="UP001178508">
    <property type="component" value="Chromosome 12"/>
</dbReference>
<name>A0AAV1G6F2_XYRNO</name>
<gene>
    <name evidence="3" type="ORF">XNOV1_A000706</name>
</gene>
<evidence type="ECO:0000313" key="4">
    <source>
        <dbReference type="Proteomes" id="UP001178508"/>
    </source>
</evidence>
<dbReference type="SUPFAM" id="SSF52047">
    <property type="entry name" value="RNI-like"/>
    <property type="match status" value="2"/>
</dbReference>
<dbReference type="InterPro" id="IPR006553">
    <property type="entry name" value="Leu-rich_rpt_Cys-con_subtyp"/>
</dbReference>
<accession>A0AAV1G6F2</accession>
<feature type="signal peptide" evidence="2">
    <location>
        <begin position="1"/>
        <end position="20"/>
    </location>
</feature>
<evidence type="ECO:0000256" key="1">
    <source>
        <dbReference type="SAM" id="MobiDB-lite"/>
    </source>
</evidence>